<evidence type="ECO:0000313" key="2">
    <source>
        <dbReference type="Proteomes" id="UP001396334"/>
    </source>
</evidence>
<comment type="caution">
    <text evidence="1">The sequence shown here is derived from an EMBL/GenBank/DDBJ whole genome shotgun (WGS) entry which is preliminary data.</text>
</comment>
<proteinExistence type="predicted"/>
<sequence length="264" mass="30772">MRDEVDTDFWYNYWLGLESQLVFSCIDSDTPTSIVKIAIVKSPNIALMKDMHGWRWDHDHHFLSKWFRDCFTCASRTYNGTIDLGDCYSAEYGGSETVLHVLRERTMAQSIWETVIQPSMVIAFYDMPLHEWITDVAALWMQIMFSEEISDYVAKELRQSMWLLSPSLLWLRDRHVQSKIDNLEVVQILHKQSDALASYALVEAKILLLNRSWRVQVHHILRERNLVTDRIVAMRHGGSIGTLEFTTVHADIVVLVNKEAKDDR</sequence>
<gene>
    <name evidence="1" type="ORF">V6N11_004016</name>
</gene>
<evidence type="ECO:0000313" key="1">
    <source>
        <dbReference type="EMBL" id="KAK9023818.1"/>
    </source>
</evidence>
<keyword evidence="2" id="KW-1185">Reference proteome</keyword>
<evidence type="ECO:0008006" key="3">
    <source>
        <dbReference type="Google" id="ProtNLM"/>
    </source>
</evidence>
<protein>
    <recommendedName>
        <fullName evidence="3">RNase H type-1 domain-containing protein</fullName>
    </recommendedName>
</protein>
<reference evidence="1 2" key="1">
    <citation type="journal article" date="2024" name="G3 (Bethesda)">
        <title>Genome assembly of Hibiscus sabdariffa L. provides insights into metabolisms of medicinal natural products.</title>
        <authorList>
            <person name="Kim T."/>
        </authorList>
    </citation>
    <scope>NUCLEOTIDE SEQUENCE [LARGE SCALE GENOMIC DNA]</scope>
    <source>
        <strain evidence="1">TK-2024</strain>
        <tissue evidence="1">Old leaves</tissue>
    </source>
</reference>
<dbReference type="EMBL" id="JBBPBN010000015">
    <property type="protein sequence ID" value="KAK9023818.1"/>
    <property type="molecule type" value="Genomic_DNA"/>
</dbReference>
<name>A0ABR2SF57_9ROSI</name>
<organism evidence="1 2">
    <name type="scientific">Hibiscus sabdariffa</name>
    <name type="common">roselle</name>
    <dbReference type="NCBI Taxonomy" id="183260"/>
    <lineage>
        <taxon>Eukaryota</taxon>
        <taxon>Viridiplantae</taxon>
        <taxon>Streptophyta</taxon>
        <taxon>Embryophyta</taxon>
        <taxon>Tracheophyta</taxon>
        <taxon>Spermatophyta</taxon>
        <taxon>Magnoliopsida</taxon>
        <taxon>eudicotyledons</taxon>
        <taxon>Gunneridae</taxon>
        <taxon>Pentapetalae</taxon>
        <taxon>rosids</taxon>
        <taxon>malvids</taxon>
        <taxon>Malvales</taxon>
        <taxon>Malvaceae</taxon>
        <taxon>Malvoideae</taxon>
        <taxon>Hibiscus</taxon>
    </lineage>
</organism>
<dbReference type="Proteomes" id="UP001396334">
    <property type="component" value="Unassembled WGS sequence"/>
</dbReference>
<accession>A0ABR2SF57</accession>